<protein>
    <submittedName>
        <fullName evidence="10">Condensin-2 complex subunit D3</fullName>
    </submittedName>
</protein>
<feature type="compositionally biased region" description="Basic residues" evidence="7">
    <location>
        <begin position="1558"/>
        <end position="1568"/>
    </location>
</feature>
<dbReference type="GO" id="GO:0042393">
    <property type="term" value="F:histone binding"/>
    <property type="evidence" value="ECO:0007669"/>
    <property type="project" value="TreeGrafter"/>
</dbReference>
<reference evidence="10" key="1">
    <citation type="journal article" date="2015" name="Nat. Commun.">
        <title>The Lingula genome provides insights into brachiopod evolution and the origin of phosphate biomineralization.</title>
        <authorList>
            <person name="Luo Y.J."/>
            <person name="Takeuchi T."/>
            <person name="Koyanagi R."/>
            <person name="Yamada L."/>
            <person name="Kanda M."/>
            <person name="Khalturina M."/>
            <person name="Fujie M."/>
            <person name="Yamasaki S.I."/>
            <person name="Endo K."/>
            <person name="Satoh N."/>
        </authorList>
    </citation>
    <scope>NUCLEOTIDE SEQUENCE</scope>
</reference>
<organism evidence="9 10">
    <name type="scientific">Lingula anatina</name>
    <name type="common">Brachiopod</name>
    <name type="synonym">Lingula unguis</name>
    <dbReference type="NCBI Taxonomy" id="7574"/>
    <lineage>
        <taxon>Eukaryota</taxon>
        <taxon>Metazoa</taxon>
        <taxon>Spiralia</taxon>
        <taxon>Lophotrochozoa</taxon>
        <taxon>Brachiopoda</taxon>
        <taxon>Linguliformea</taxon>
        <taxon>Lingulata</taxon>
        <taxon>Lingulida</taxon>
        <taxon>Linguloidea</taxon>
        <taxon>Lingulidae</taxon>
        <taxon>Lingula</taxon>
    </lineage>
</organism>
<feature type="compositionally biased region" description="Polar residues" evidence="7">
    <location>
        <begin position="1324"/>
        <end position="1333"/>
    </location>
</feature>
<dbReference type="PANTHER" id="PTHR14222">
    <property type="entry name" value="CONDENSIN"/>
    <property type="match status" value="1"/>
</dbReference>
<feature type="compositionally biased region" description="Acidic residues" evidence="7">
    <location>
        <begin position="188"/>
        <end position="208"/>
    </location>
</feature>
<feature type="compositionally biased region" description="Polar residues" evidence="7">
    <location>
        <begin position="1445"/>
        <end position="1464"/>
    </location>
</feature>
<evidence type="ECO:0000256" key="2">
    <source>
        <dbReference type="ARBA" id="ARBA00022618"/>
    </source>
</evidence>
<comment type="subcellular location">
    <subcellularLocation>
        <location evidence="1">Nucleus</location>
    </subcellularLocation>
</comment>
<dbReference type="GO" id="GO:0000779">
    <property type="term" value="C:condensed chromosome, centromeric region"/>
    <property type="evidence" value="ECO:0007669"/>
    <property type="project" value="TreeGrafter"/>
</dbReference>
<dbReference type="RefSeq" id="XP_013393398.1">
    <property type="nucleotide sequence ID" value="XM_013537944.1"/>
</dbReference>
<dbReference type="GO" id="GO:0010032">
    <property type="term" value="P:meiotic chromosome condensation"/>
    <property type="evidence" value="ECO:0007669"/>
    <property type="project" value="TreeGrafter"/>
</dbReference>
<feature type="compositionally biased region" description="Polar residues" evidence="7">
    <location>
        <begin position="1478"/>
        <end position="1490"/>
    </location>
</feature>
<keyword evidence="2" id="KW-0132">Cell division</keyword>
<dbReference type="Pfam" id="PF12717">
    <property type="entry name" value="Cnd1"/>
    <property type="match status" value="1"/>
</dbReference>
<feature type="compositionally biased region" description="Basic and acidic residues" evidence="7">
    <location>
        <begin position="494"/>
        <end position="504"/>
    </location>
</feature>
<evidence type="ECO:0000256" key="5">
    <source>
        <dbReference type="ARBA" id="ARBA00023242"/>
    </source>
</evidence>
<evidence type="ECO:0000256" key="4">
    <source>
        <dbReference type="ARBA" id="ARBA00023067"/>
    </source>
</evidence>
<sequence>MADVGKTVECLSTLDFTGLDTDWVKEVWERDFTDYDPLPISTEEGLEGSGYHVETLKLTRKILQPWALGEEGKSGEGFWTVLVENDLPHRNFVSFLYYIIEAGSKRVANAQLREAAISAADVYFTLICIPGSGAFKIFHPMLFQKSVDVFKSWTQLGSPKRKRKPSPVGSSQAGRRGKARKTTKEPEQDVDGDDFGVGEDEDEDEDEGILTPQEITKLRSCLLSLLRRTSDVNRVHSISKLAFMGMDCLCSASHGDINVMITTAFKYLLPSILMLIGDGKGVAAQAIPRDIQTIKDNALAFVCHLLRTKPEAAAASARILLQHMCTKVPDRAEYRAKVAQAVVTLLQELPNSAYARMMEWIYRYSRHAKISYRVFALEIVTLLLSEPERKQDDSVHADHAVYLSQSFLIQMVLARCSDVNSSVRSRAIAGFSQCVASKDSAIGLTIKEMFTPRNGPLGRVPISRVVPTPETQRTAPASEGQGSEGHTPQETETSSDKTIDETSDKTVATEGQALEGPPAAATVDPKESTPLPVAALAVQLTPGAEFSLADGKGVVSMLRRRACDEKVNVRKAALQALENVIRMEGAAFNKQDLDILNERCQDPALSVRKQAMMSLTQLLMEMPDNRTVQSLWLDGVLPMVMDRETGAQERCMEIVQDILLNNIVPYHRSTEPEHKMAWSILGIMAGNEGVDLRRFLQRACQHLSRQGQLKASVVSVLQTHIGTENNAGVWMLLAEMAPHLGKFNSSFVLDYWDTNMSSATEVDFSTMGRVLTVLGCLAKHLPSDVRLKVAADLKQRLKCFDLSPELIAVTVSTLSKLLGQQSADVTRASSAADEWCEELLKACDEYLSSVILGENQGGELDEVLIVRHLFTLGEISQLCPGKTPRRVFMLVQSLIAAPTISSGDVNTQLPEEAQFPQGSQLTQGTQVLSQFQGSKMSSSIRAHAFVTLGKLCLQNEDIAKKCIAAMARELETCDDPAVRNNVVVIMCDLCIRYTTLVDRYVGNIAACLKDENPLIRKQTLTLLTRLLQEDFLKWKGSLFFRFITAVVDKDPDIKTFAEFCLVHLLLQRNPGMFNQHFVECIFHFNAYEGHNVYNKFSQSERERTMFSLKGKDNAEKRMYMYRFMLEHMSDEHRFQLTAKICQEILGGLVDGVMPLDPDTSALLQDALAILCCKEIKLSSMRSRPQQEEAVDEQDMAAAVMEKAKKTLISQVVKKNVIENIVPIVISLKHMLEKHRSPVLKDLMMYLRELMKDYKTEVKEIMSADRQLANEIEFDLRKFEEQQEELELQKKQQQQRKSLGGSKPNSPVGSPQPGTSPKAGPPAVTVQSPGQSRPRSIIPKTPVMALNSPATRTGTSSRKMSLVAIAAMNSARKAVEMSNKKQTTPTPQRTRRRTTENTPPQTGKNSSAAEEDEDSSPPSQATFKTPTSKERAKKTPERVGRAVSTPEASLLSNLTFHQGQDTSMMPLSPIPTSMPLRLYSSNIPSTGSKTNKASKEGEDQNPKTIPTDIVCMFSPDKPTPKPRKWNVHSPTSSRIKEKSQDISETTTQDILEVAEPQRRRTRSARSKKK</sequence>
<gene>
    <name evidence="10" type="primary">LOC106161086</name>
</gene>
<accession>A0A1S3I599</accession>
<feature type="region of interest" description="Disordered" evidence="7">
    <location>
        <begin position="1284"/>
        <end position="1358"/>
    </location>
</feature>
<feature type="domain" description="Condensin complex subunit 1 C-terminal" evidence="8">
    <location>
        <begin position="978"/>
        <end position="1144"/>
    </location>
</feature>
<dbReference type="KEGG" id="lak:106161086"/>
<feature type="compositionally biased region" description="Low complexity" evidence="7">
    <location>
        <begin position="1395"/>
        <end position="1407"/>
    </location>
</feature>
<keyword evidence="6" id="KW-0131">Cell cycle</keyword>
<dbReference type="STRING" id="7574.A0A1S3I599"/>
<keyword evidence="5" id="KW-0539">Nucleus</keyword>
<keyword evidence="4" id="KW-0226">DNA condensation</keyword>
<evidence type="ECO:0000256" key="3">
    <source>
        <dbReference type="ARBA" id="ARBA00022776"/>
    </source>
</evidence>
<dbReference type="Proteomes" id="UP000085678">
    <property type="component" value="Unplaced"/>
</dbReference>
<name>A0A1S3I599_LINAN</name>
<dbReference type="GO" id="GO:0000796">
    <property type="term" value="C:condensin complex"/>
    <property type="evidence" value="ECO:0007669"/>
    <property type="project" value="TreeGrafter"/>
</dbReference>
<feature type="compositionally biased region" description="Basic and acidic residues" evidence="7">
    <location>
        <begin position="1426"/>
        <end position="1439"/>
    </location>
</feature>
<feature type="region of interest" description="Disordered" evidence="7">
    <location>
        <begin position="1371"/>
        <end position="1568"/>
    </location>
</feature>
<feature type="region of interest" description="Disordered" evidence="7">
    <location>
        <begin position="455"/>
        <end position="526"/>
    </location>
</feature>
<dbReference type="InterPro" id="IPR016024">
    <property type="entry name" value="ARM-type_fold"/>
</dbReference>
<evidence type="ECO:0000313" key="9">
    <source>
        <dbReference type="Proteomes" id="UP000085678"/>
    </source>
</evidence>
<evidence type="ECO:0000313" key="10">
    <source>
        <dbReference type="RefSeq" id="XP_013393398.1"/>
    </source>
</evidence>
<dbReference type="GO" id="GO:0007076">
    <property type="term" value="P:mitotic chromosome condensation"/>
    <property type="evidence" value="ECO:0007669"/>
    <property type="project" value="InterPro"/>
</dbReference>
<dbReference type="InterPro" id="IPR011989">
    <property type="entry name" value="ARM-like"/>
</dbReference>
<feature type="compositionally biased region" description="Polar residues" evidence="7">
    <location>
        <begin position="1302"/>
        <end position="1314"/>
    </location>
</feature>
<dbReference type="InterPro" id="IPR026971">
    <property type="entry name" value="CND1/NCAPD3"/>
</dbReference>
<dbReference type="PANTHER" id="PTHR14222:SF1">
    <property type="entry name" value="CONDENSIN-2 COMPLEX SUBUNIT D3"/>
    <property type="match status" value="1"/>
</dbReference>
<feature type="compositionally biased region" description="Polar residues" evidence="7">
    <location>
        <begin position="1347"/>
        <end position="1358"/>
    </location>
</feature>
<keyword evidence="9" id="KW-1185">Reference proteome</keyword>
<dbReference type="GO" id="GO:0051301">
    <property type="term" value="P:cell division"/>
    <property type="evidence" value="ECO:0007669"/>
    <property type="project" value="UniProtKB-KW"/>
</dbReference>
<dbReference type="Gene3D" id="1.25.10.10">
    <property type="entry name" value="Leucine-rich Repeat Variant"/>
    <property type="match status" value="2"/>
</dbReference>
<evidence type="ECO:0000259" key="8">
    <source>
        <dbReference type="Pfam" id="PF12717"/>
    </source>
</evidence>
<dbReference type="OrthoDB" id="10263978at2759"/>
<proteinExistence type="predicted"/>
<dbReference type="InParanoid" id="A0A1S3I599"/>
<feature type="compositionally biased region" description="Polar residues" evidence="7">
    <location>
        <begin position="469"/>
        <end position="492"/>
    </location>
</feature>
<keyword evidence="3" id="KW-0498">Mitosis</keyword>
<dbReference type="GO" id="GO:0005634">
    <property type="term" value="C:nucleus"/>
    <property type="evidence" value="ECO:0007669"/>
    <property type="project" value="UniProtKB-SubCell"/>
</dbReference>
<feature type="region of interest" description="Disordered" evidence="7">
    <location>
        <begin position="157"/>
        <end position="210"/>
    </location>
</feature>
<evidence type="ECO:0000256" key="7">
    <source>
        <dbReference type="SAM" id="MobiDB-lite"/>
    </source>
</evidence>
<dbReference type="SUPFAM" id="SSF48371">
    <property type="entry name" value="ARM repeat"/>
    <property type="match status" value="1"/>
</dbReference>
<dbReference type="GeneID" id="106161086"/>
<evidence type="ECO:0000256" key="6">
    <source>
        <dbReference type="ARBA" id="ARBA00023306"/>
    </source>
</evidence>
<evidence type="ECO:0000256" key="1">
    <source>
        <dbReference type="ARBA" id="ARBA00004123"/>
    </source>
</evidence>
<dbReference type="InterPro" id="IPR032682">
    <property type="entry name" value="Cnd1_C"/>
</dbReference>
<reference evidence="10" key="2">
    <citation type="submission" date="2025-08" db="UniProtKB">
        <authorList>
            <consortium name="RefSeq"/>
        </authorList>
    </citation>
    <scope>IDENTIFICATION</scope>
</reference>